<accession>A0ABN0UBP1</accession>
<dbReference type="PANTHER" id="PTHR43044">
    <property type="match status" value="1"/>
</dbReference>
<name>A0ABN0UBP1_9GAMM</name>
<keyword evidence="1" id="KW-1133">Transmembrane helix</keyword>
<evidence type="ECO:0008006" key="4">
    <source>
        <dbReference type="Google" id="ProtNLM"/>
    </source>
</evidence>
<reference evidence="2 3" key="1">
    <citation type="journal article" date="2019" name="Int. J. Syst. Evol. Microbiol.">
        <title>The Global Catalogue of Microorganisms (GCM) 10K type strain sequencing project: providing services to taxonomists for standard genome sequencing and annotation.</title>
        <authorList>
            <consortium name="The Broad Institute Genomics Platform"/>
            <consortium name="The Broad Institute Genome Sequencing Center for Infectious Disease"/>
            <person name="Wu L."/>
            <person name="Ma J."/>
        </authorList>
    </citation>
    <scope>NUCLEOTIDE SEQUENCE [LARGE SCALE GENOMIC DNA]</scope>
    <source>
        <strain evidence="2 3">JCM 16242</strain>
    </source>
</reference>
<feature type="transmembrane region" description="Helical" evidence="1">
    <location>
        <begin position="86"/>
        <end position="107"/>
    </location>
</feature>
<feature type="transmembrane region" description="Helical" evidence="1">
    <location>
        <begin position="127"/>
        <end position="147"/>
    </location>
</feature>
<feature type="transmembrane region" description="Helical" evidence="1">
    <location>
        <begin position="12"/>
        <end position="35"/>
    </location>
</feature>
<feature type="transmembrane region" description="Helical" evidence="1">
    <location>
        <begin position="310"/>
        <end position="331"/>
    </location>
</feature>
<dbReference type="Proteomes" id="UP001500657">
    <property type="component" value="Unassembled WGS sequence"/>
</dbReference>
<feature type="transmembrane region" description="Helical" evidence="1">
    <location>
        <begin position="41"/>
        <end position="74"/>
    </location>
</feature>
<feature type="transmembrane region" description="Helical" evidence="1">
    <location>
        <begin position="193"/>
        <end position="216"/>
    </location>
</feature>
<feature type="transmembrane region" description="Helical" evidence="1">
    <location>
        <begin position="337"/>
        <end position="359"/>
    </location>
</feature>
<gene>
    <name evidence="2" type="ORF">GCM10009126_08660</name>
</gene>
<evidence type="ECO:0000313" key="2">
    <source>
        <dbReference type="EMBL" id="GAA0245262.1"/>
    </source>
</evidence>
<protein>
    <recommendedName>
        <fullName evidence="4">Quinol:cytochrome c oxidoreductase quinone-binding subunit 2</fullName>
    </recommendedName>
</protein>
<feature type="transmembrane region" description="Helical" evidence="1">
    <location>
        <begin position="241"/>
        <end position="260"/>
    </location>
</feature>
<keyword evidence="3" id="KW-1185">Reference proteome</keyword>
<sequence length="380" mass="42094">MMPAMDKRGARRVHLAVAGVASIALLLCLLLGWHAPRQALLSYLVAGMFCLSLSLGSMALLMVHVLTGGGWGWYLRPQLLAAMRPLPWLAVLWLPLLLGMRLLYPWAVPGAMADAALRRQAWYLDEGFFIVRMLVCFGVWLWLASALRRRLDRTDDTDLSRFAALGLIVYLLTVTTAAVDWVMSLVPAWRSSVFGLIVATSQLLGAAALGVGYAAFQHRRDDTPAHPPAEPARLLGDVGKLLLTLVLAWSYLAFMDYLTAWIGDLPAETVWYLPRLKTSWSALAAVLVVFHLAVPFAVLLSRQAKHHADWLLAVAALLLVMHYAYLLWLVVPSFRAAGFALAWTDPLAWLGIGGWWWLLFDARWRAVVQPVNASAARTLP</sequence>
<organism evidence="2 3">
    <name type="scientific">Rhodanobacter caeni</name>
    <dbReference type="NCBI Taxonomy" id="657654"/>
    <lineage>
        <taxon>Bacteria</taxon>
        <taxon>Pseudomonadati</taxon>
        <taxon>Pseudomonadota</taxon>
        <taxon>Gammaproteobacteria</taxon>
        <taxon>Lysobacterales</taxon>
        <taxon>Rhodanobacteraceae</taxon>
        <taxon>Rhodanobacter</taxon>
    </lineage>
</organism>
<comment type="caution">
    <text evidence="2">The sequence shown here is derived from an EMBL/GenBank/DDBJ whole genome shotgun (WGS) entry which is preliminary data.</text>
</comment>
<evidence type="ECO:0000256" key="1">
    <source>
        <dbReference type="SAM" id="Phobius"/>
    </source>
</evidence>
<evidence type="ECO:0000313" key="3">
    <source>
        <dbReference type="Proteomes" id="UP001500657"/>
    </source>
</evidence>
<keyword evidence="1" id="KW-0812">Transmembrane</keyword>
<dbReference type="EMBL" id="BAAAFO010000001">
    <property type="protein sequence ID" value="GAA0245262.1"/>
    <property type="molecule type" value="Genomic_DNA"/>
</dbReference>
<dbReference type="PANTHER" id="PTHR43044:SF1">
    <property type="entry name" value="QUINOL:CYTOCHROME C OXIDOREDUCTASE QUINONE-BINDING SUBUNIT 2"/>
    <property type="match status" value="1"/>
</dbReference>
<feature type="transmembrane region" description="Helical" evidence="1">
    <location>
        <begin position="280"/>
        <end position="298"/>
    </location>
</feature>
<proteinExistence type="predicted"/>
<feature type="transmembrane region" description="Helical" evidence="1">
    <location>
        <begin position="159"/>
        <end position="181"/>
    </location>
</feature>
<keyword evidence="1" id="KW-0472">Membrane</keyword>